<dbReference type="NCBIfam" id="NF001938">
    <property type="entry name" value="PRK00714.1-5"/>
    <property type="match status" value="1"/>
</dbReference>
<dbReference type="RefSeq" id="WP_271052313.1">
    <property type="nucleotide sequence ID" value="NZ_JAQIIO010000001.1"/>
</dbReference>
<feature type="short sequence motif" description="Nudix box" evidence="4">
    <location>
        <begin position="53"/>
        <end position="74"/>
    </location>
</feature>
<dbReference type="GO" id="GO:0016787">
    <property type="term" value="F:hydrolase activity"/>
    <property type="evidence" value="ECO:0007669"/>
    <property type="project" value="UniProtKB-KW"/>
</dbReference>
<dbReference type="PANTHER" id="PTHR11839">
    <property type="entry name" value="UDP/ADP-SUGAR PYROPHOSPHATASE"/>
    <property type="match status" value="1"/>
</dbReference>
<dbReference type="InterPro" id="IPR000086">
    <property type="entry name" value="NUDIX_hydrolase_dom"/>
</dbReference>
<dbReference type="Proteomes" id="UP001528040">
    <property type="component" value="Unassembled WGS sequence"/>
</dbReference>
<sequence length="169" mass="19326">MTAAALTPDEIAKLPYRPCVGIMLVHADGRVFVGQRLDAPKLGTKNAWQMPQGGVDDGEDPREAALRELWEETGVTADLVDVEAELPDWLPYDLPHDIVPKIWKGRFRGQKQRWFLMRFKGQDSDVNIQTDHPEFSQWAWMSADQLVDNIVPFKREIYAKVVEGFRAHL</sequence>
<evidence type="ECO:0000259" key="5">
    <source>
        <dbReference type="PROSITE" id="PS51462"/>
    </source>
</evidence>
<dbReference type="NCBIfam" id="NF001936">
    <property type="entry name" value="PRK00714.1-3"/>
    <property type="match status" value="1"/>
</dbReference>
<dbReference type="EMBL" id="JAQIIO010000001">
    <property type="protein sequence ID" value="MDA5092764.1"/>
    <property type="molecule type" value="Genomic_DNA"/>
</dbReference>
<evidence type="ECO:0000256" key="1">
    <source>
        <dbReference type="ARBA" id="ARBA00001936"/>
    </source>
</evidence>
<dbReference type="CDD" id="cd03671">
    <property type="entry name" value="NUDIX_Ap4A_hydrolase_plant_like"/>
    <property type="match status" value="1"/>
</dbReference>
<proteinExistence type="inferred from homology"/>
<comment type="function">
    <text evidence="4">Accelerates the degradation of transcripts by removing pyrophosphate from the 5'-end of triphosphorylated RNA, leading to a more labile monophosphorylated state that can stimulate subsequent ribonuclease cleavage.</text>
</comment>
<comment type="cofactor">
    <cofactor evidence="4">
        <name>a divalent metal cation</name>
        <dbReference type="ChEBI" id="CHEBI:60240"/>
    </cofactor>
</comment>
<evidence type="ECO:0000313" key="7">
    <source>
        <dbReference type="Proteomes" id="UP001528040"/>
    </source>
</evidence>
<dbReference type="InterPro" id="IPR015797">
    <property type="entry name" value="NUDIX_hydrolase-like_dom_sf"/>
</dbReference>
<keyword evidence="3 4" id="KW-0378">Hydrolase</keyword>
<dbReference type="PROSITE" id="PS51462">
    <property type="entry name" value="NUDIX"/>
    <property type="match status" value="1"/>
</dbReference>
<dbReference type="PANTHER" id="PTHR11839:SF22">
    <property type="entry name" value="NUDIX HYDROLASE 26, CHLOROPLASTIC"/>
    <property type="match status" value="1"/>
</dbReference>
<dbReference type="InterPro" id="IPR022927">
    <property type="entry name" value="RppH"/>
</dbReference>
<evidence type="ECO:0000256" key="4">
    <source>
        <dbReference type="HAMAP-Rule" id="MF_00298"/>
    </source>
</evidence>
<dbReference type="InterPro" id="IPR020084">
    <property type="entry name" value="NUDIX_hydrolase_CS"/>
</dbReference>
<dbReference type="PROSITE" id="PS00893">
    <property type="entry name" value="NUDIX_BOX"/>
    <property type="match status" value="1"/>
</dbReference>
<organism evidence="6 7">
    <name type="scientific">Aliiroseovarius salicola</name>
    <dbReference type="NCBI Taxonomy" id="3009082"/>
    <lineage>
        <taxon>Bacteria</taxon>
        <taxon>Pseudomonadati</taxon>
        <taxon>Pseudomonadota</taxon>
        <taxon>Alphaproteobacteria</taxon>
        <taxon>Rhodobacterales</taxon>
        <taxon>Paracoccaceae</taxon>
        <taxon>Aliiroseovarius</taxon>
    </lineage>
</organism>
<gene>
    <name evidence="4" type="primary">rppH</name>
    <name evidence="4" type="synonym">nudH</name>
    <name evidence="6" type="ORF">O2N63_01520</name>
</gene>
<dbReference type="Pfam" id="PF00293">
    <property type="entry name" value="NUDIX"/>
    <property type="match status" value="1"/>
</dbReference>
<keyword evidence="7" id="KW-1185">Reference proteome</keyword>
<evidence type="ECO:0000313" key="6">
    <source>
        <dbReference type="EMBL" id="MDA5092764.1"/>
    </source>
</evidence>
<protein>
    <recommendedName>
        <fullName evidence="4">RNA pyrophosphohydrolase</fullName>
        <ecNumber evidence="4">3.6.1.-</ecNumber>
    </recommendedName>
    <alternativeName>
        <fullName evidence="4">(Di)nucleoside polyphosphate hydrolase</fullName>
    </alternativeName>
</protein>
<evidence type="ECO:0000256" key="3">
    <source>
        <dbReference type="ARBA" id="ARBA00022801"/>
    </source>
</evidence>
<dbReference type="HAMAP" id="MF_00298">
    <property type="entry name" value="Nudix_RppH"/>
    <property type="match status" value="1"/>
</dbReference>
<reference evidence="6 7" key="1">
    <citation type="submission" date="2023-01" db="EMBL/GenBank/DDBJ databases">
        <authorList>
            <person name="Yoon J.-W."/>
        </authorList>
    </citation>
    <scope>NUCLEOTIDE SEQUENCE [LARGE SCALE GENOMIC DNA]</scope>
    <source>
        <strain evidence="6 7">KMU-50</strain>
    </source>
</reference>
<evidence type="ECO:0000256" key="2">
    <source>
        <dbReference type="ARBA" id="ARBA00001946"/>
    </source>
</evidence>
<dbReference type="SUPFAM" id="SSF55811">
    <property type="entry name" value="Nudix"/>
    <property type="match status" value="1"/>
</dbReference>
<dbReference type="EC" id="3.6.1.-" evidence="4"/>
<accession>A0ABT4VX58</accession>
<dbReference type="Gene3D" id="3.90.79.10">
    <property type="entry name" value="Nucleoside Triphosphate Pyrophosphohydrolase"/>
    <property type="match status" value="1"/>
</dbReference>
<feature type="domain" description="Nudix hydrolase" evidence="5">
    <location>
        <begin position="15"/>
        <end position="163"/>
    </location>
</feature>
<comment type="caution">
    <text evidence="6">The sequence shown here is derived from an EMBL/GenBank/DDBJ whole genome shotgun (WGS) entry which is preliminary data.</text>
</comment>
<comment type="cofactor">
    <cofactor evidence="1">
        <name>Mn(2+)</name>
        <dbReference type="ChEBI" id="CHEBI:29035"/>
    </cofactor>
</comment>
<comment type="similarity">
    <text evidence="4">Belongs to the Nudix hydrolase family. RppH subfamily.</text>
</comment>
<dbReference type="InterPro" id="IPR020476">
    <property type="entry name" value="Nudix_hydrolase"/>
</dbReference>
<name>A0ABT4VX58_9RHOB</name>
<dbReference type="PRINTS" id="PR00502">
    <property type="entry name" value="NUDIXFAMILY"/>
</dbReference>
<comment type="cofactor">
    <cofactor evidence="2">
        <name>Mg(2+)</name>
        <dbReference type="ChEBI" id="CHEBI:18420"/>
    </cofactor>
</comment>